<dbReference type="SUPFAM" id="SSF57959">
    <property type="entry name" value="Leucine zipper domain"/>
    <property type="match status" value="1"/>
</dbReference>
<feature type="compositionally biased region" description="Basic and acidic residues" evidence="6">
    <location>
        <begin position="201"/>
        <end position="211"/>
    </location>
</feature>
<feature type="region of interest" description="Disordered" evidence="6">
    <location>
        <begin position="159"/>
        <end position="230"/>
    </location>
</feature>
<dbReference type="PANTHER" id="PTHR11988">
    <property type="entry name" value="THYROTROPH EMBRYONIC FACTOR RELATED"/>
    <property type="match status" value="1"/>
</dbReference>
<evidence type="ECO:0000256" key="4">
    <source>
        <dbReference type="ARBA" id="ARBA00023163"/>
    </source>
</evidence>
<dbReference type="Gene3D" id="1.20.5.170">
    <property type="match status" value="1"/>
</dbReference>
<feature type="domain" description="BZIP" evidence="7">
    <location>
        <begin position="206"/>
        <end position="266"/>
    </location>
</feature>
<name>A0ABN8Q924_9CNID</name>
<dbReference type="PANTHER" id="PTHR11988:SF27">
    <property type="entry name" value="GH27708P"/>
    <property type="match status" value="1"/>
</dbReference>
<keyword evidence="9" id="KW-1185">Reference proteome</keyword>
<dbReference type="Pfam" id="PF07716">
    <property type="entry name" value="bZIP_2"/>
    <property type="match status" value="1"/>
</dbReference>
<evidence type="ECO:0000256" key="5">
    <source>
        <dbReference type="ARBA" id="ARBA00023242"/>
    </source>
</evidence>
<evidence type="ECO:0000256" key="6">
    <source>
        <dbReference type="SAM" id="MobiDB-lite"/>
    </source>
</evidence>
<reference evidence="8 9" key="1">
    <citation type="submission" date="2022-05" db="EMBL/GenBank/DDBJ databases">
        <authorList>
            <consortium name="Genoscope - CEA"/>
            <person name="William W."/>
        </authorList>
    </citation>
    <scope>NUCLEOTIDE SEQUENCE [LARGE SCALE GENOMIC DNA]</scope>
</reference>
<dbReference type="PROSITE" id="PS50217">
    <property type="entry name" value="BZIP"/>
    <property type="match status" value="1"/>
</dbReference>
<feature type="compositionally biased region" description="Basic and acidic residues" evidence="6">
    <location>
        <begin position="164"/>
        <end position="194"/>
    </location>
</feature>
<comment type="caution">
    <text evidence="8">The sequence shown here is derived from an EMBL/GenBank/DDBJ whole genome shotgun (WGS) entry which is preliminary data.</text>
</comment>
<accession>A0ABN8Q924</accession>
<evidence type="ECO:0000256" key="2">
    <source>
        <dbReference type="ARBA" id="ARBA00023015"/>
    </source>
</evidence>
<evidence type="ECO:0000256" key="3">
    <source>
        <dbReference type="ARBA" id="ARBA00023125"/>
    </source>
</evidence>
<evidence type="ECO:0000313" key="9">
    <source>
        <dbReference type="Proteomes" id="UP001159405"/>
    </source>
</evidence>
<proteinExistence type="predicted"/>
<evidence type="ECO:0000256" key="1">
    <source>
        <dbReference type="ARBA" id="ARBA00004123"/>
    </source>
</evidence>
<dbReference type="SMART" id="SM00338">
    <property type="entry name" value="BRLZ"/>
    <property type="match status" value="1"/>
</dbReference>
<organism evidence="8 9">
    <name type="scientific">Porites lobata</name>
    <dbReference type="NCBI Taxonomy" id="104759"/>
    <lineage>
        <taxon>Eukaryota</taxon>
        <taxon>Metazoa</taxon>
        <taxon>Cnidaria</taxon>
        <taxon>Anthozoa</taxon>
        <taxon>Hexacorallia</taxon>
        <taxon>Scleractinia</taxon>
        <taxon>Fungiina</taxon>
        <taxon>Poritidae</taxon>
        <taxon>Porites</taxon>
    </lineage>
</organism>
<gene>
    <name evidence="8" type="ORF">PLOB_00003758</name>
</gene>
<protein>
    <recommendedName>
        <fullName evidence="7">BZIP domain-containing protein</fullName>
    </recommendedName>
</protein>
<sequence>MDKGKEFSKNYRSLKKNNFEPNIRTKNFNSCEESFQSLGNGVPFDRKRAAFHRDERRDYDEVNCAKLTKRARVLNQEAFSNAIRNSEMFRTGYLYLDAKFRALSTAGGRYVCSSRPSKVLNEDSQASDLPFPEQYTPGEHSDMPNALENFDLMTTLKTTPEFSAGERERDLKRASDFGEPRDQNEDEPLGKNNKESNSVSQKDDERASYWERRRRNNASAKKSRDARKAREIQTQLKVDLLEKENTRLLAELLAIQHENLCLRRVLGIKM</sequence>
<keyword evidence="4" id="KW-0804">Transcription</keyword>
<dbReference type="CDD" id="cd14695">
    <property type="entry name" value="bZIP_HLF"/>
    <property type="match status" value="1"/>
</dbReference>
<dbReference type="EMBL" id="CALNXK010000114">
    <property type="protein sequence ID" value="CAH3159770.1"/>
    <property type="molecule type" value="Genomic_DNA"/>
</dbReference>
<keyword evidence="2" id="KW-0805">Transcription regulation</keyword>
<dbReference type="InterPro" id="IPR004827">
    <property type="entry name" value="bZIP"/>
</dbReference>
<dbReference type="InterPro" id="IPR040223">
    <property type="entry name" value="PAR_bZIP"/>
</dbReference>
<comment type="subcellular location">
    <subcellularLocation>
        <location evidence="1">Nucleus</location>
    </subcellularLocation>
</comment>
<keyword evidence="5" id="KW-0539">Nucleus</keyword>
<evidence type="ECO:0000259" key="7">
    <source>
        <dbReference type="PROSITE" id="PS50217"/>
    </source>
</evidence>
<evidence type="ECO:0000313" key="8">
    <source>
        <dbReference type="EMBL" id="CAH3159770.1"/>
    </source>
</evidence>
<feature type="region of interest" description="Disordered" evidence="6">
    <location>
        <begin position="119"/>
        <end position="145"/>
    </location>
</feature>
<dbReference type="Proteomes" id="UP001159405">
    <property type="component" value="Unassembled WGS sequence"/>
</dbReference>
<keyword evidence="3" id="KW-0238">DNA-binding</keyword>
<dbReference type="InterPro" id="IPR046347">
    <property type="entry name" value="bZIP_sf"/>
</dbReference>